<dbReference type="GO" id="GO:0043139">
    <property type="term" value="F:5'-3' DNA helicase activity"/>
    <property type="evidence" value="ECO:0007669"/>
    <property type="project" value="UniProtKB-EC"/>
</dbReference>
<sequence length="1514" mass="175173">MSENPESSNNWKRKPKDEESENTEESKATSSNARRCKMYRSNLTEDMKNAIKVNDRLRQKKRYHDKKTEVKCKKKLNRTVSSIQRRRNNQKMKRRQNRKSLTSDQIFQAREKDRLRKRLNAKLPDTSDEEADDEGKSSTDRTYLANKLKVYKGNLKKFNVLDSKGLFGKMINDIKWNECLKCKTKILSAARKCYCTRHSAILQSSLMSIGDVPSELSDLTAIEELLIAMVHPVVQVFRLRGGQFAYSGHVINFFQDVKGFAKILPHSIEDINGVVKVCCKTKAFHQDFSIRKDKVLQALLWLKTNNPYYSDIEIDNNIINNLPDQFDFEVTDNMEEDDNLNLPDEDMESEITSSSIPQTHMLSAEEKLKYKLKWPQIESNPISEMVNSHYIVKAFPTLFPYGIGDVSDVINERITARQYFQYLMDFLDGRFASHKIFPYFAWNSVMRWECLTKGTVYMKKHPEMKKMNIALLKELMLTNNKFGRDVMVYSSSIRSTRNFWFTRSAELQDMVNQIDLPTIFFTLTSADFHWPRLYDLLKEFERTEISNESERHKLMFNNPKICSDYFYQVAEKYINDIMIAQFKVKDHWYRYEWQLRGSPHVHGVLWLNDAVNVHELQTKFNEVKDKIIEYFDKLVSCQNPNTDYILTSEHPCRTRIEDILDPDDDFAALVNTVQRHTQCSIKTCLKKDKAGTMKCKYNFPKPLREKSEIVMSPRKYLEFEPARNDPLVNKFSGPVTVEWRSNHDFTMILSPGGFAHYIAKYATKPEVKSFLCHDLFLKVIEKCGNSTTLKSAVQRTLMSALVERDYSAQEVHHLLSGNKLYSCSRTFITLNLNINEWFFHMNLSTHGNEDIQDNCSQILDSYVNRADSLKKISLMDFLRHYNTQTYTRRKGRPTIVRVFPRLDLTIKADPESNPCVARQLCLLFHPWNQLADLPADDVSWMEMKEKYSFKYQSLPYYKAKEEKDSVPQYDSDDDEEKDICKSQDDWMKILCNENVEVNMESDLGSRDIDNSFNWKSNVISYEQQISYGSFVKDQKKNFIRSAPLLPPDLNFHPEQNEVLEFVDSLAESLKISNTFGDLPKFLVCQANAGCGKTVTIQGVVHLITQKCGEDSVAVIAPTAAAAVNAGGRTIHSALRIVVGNKKENIDLSGECLHKFQQELLNVRFVIIDEFSMVGCKMFSLINRRCMQIRDCSEFFGGCALLLFGDVKQLDPVGDSPLCKSDFRSLKPYALDGFNLFQCVEEVKVLKTCHRQSEEKFAELLSRVSHGIITQEDKQYLRGRFEQFMSNEEKLQFESAVHLFMKRKDVQNYNEEIIRKMNIPILKITAENNSAIAAACSDEVACNLSQNLYLGIGVRVMLKANLWTEAGLVNGALGVVDSIVYNQSNETMTPDFIMVKFDNYKGPIFNSKSIPIPRILRTWHVQEHYCSRLQFPIDLSYATTFHKCQGLTIPKCVIHINEKERCPGMYYVALSRVRQLSDLIIVGNYENCPLFKINSNLYSDRNASEQWLLSKASRG</sequence>
<protein>
    <recommendedName>
        <fullName evidence="1">ATP-dependent DNA helicase</fullName>
        <ecNumber evidence="1">5.6.2.3</ecNumber>
    </recommendedName>
</protein>
<organism evidence="6 7">
    <name type="scientific">Frankliniella fusca</name>
    <dbReference type="NCBI Taxonomy" id="407009"/>
    <lineage>
        <taxon>Eukaryota</taxon>
        <taxon>Metazoa</taxon>
        <taxon>Ecdysozoa</taxon>
        <taxon>Arthropoda</taxon>
        <taxon>Hexapoda</taxon>
        <taxon>Insecta</taxon>
        <taxon>Pterygota</taxon>
        <taxon>Neoptera</taxon>
        <taxon>Paraneoptera</taxon>
        <taxon>Thysanoptera</taxon>
        <taxon>Terebrantia</taxon>
        <taxon>Thripoidea</taxon>
        <taxon>Thripidae</taxon>
        <taxon>Frankliniella</taxon>
    </lineage>
</organism>
<feature type="domain" description="DUF6570" evidence="5">
    <location>
        <begin position="207"/>
        <end position="319"/>
    </location>
</feature>
<keyword evidence="1" id="KW-0547">Nucleotide-binding</keyword>
<dbReference type="GO" id="GO:0006281">
    <property type="term" value="P:DNA repair"/>
    <property type="evidence" value="ECO:0007669"/>
    <property type="project" value="UniProtKB-KW"/>
</dbReference>
<keyword evidence="1" id="KW-0227">DNA damage</keyword>
<dbReference type="EMBL" id="JAHWGI010001051">
    <property type="protein sequence ID" value="KAK3921767.1"/>
    <property type="molecule type" value="Genomic_DNA"/>
</dbReference>
<dbReference type="InterPro" id="IPR027417">
    <property type="entry name" value="P-loop_NTPase"/>
</dbReference>
<evidence type="ECO:0000256" key="2">
    <source>
        <dbReference type="SAM" id="MobiDB-lite"/>
    </source>
</evidence>
<proteinExistence type="inferred from homology"/>
<keyword evidence="1" id="KW-0067">ATP-binding</keyword>
<dbReference type="EC" id="5.6.2.3" evidence="1"/>
<evidence type="ECO:0000259" key="5">
    <source>
        <dbReference type="Pfam" id="PF20209"/>
    </source>
</evidence>
<evidence type="ECO:0000313" key="6">
    <source>
        <dbReference type="EMBL" id="KAK3921767.1"/>
    </source>
</evidence>
<evidence type="ECO:0000313" key="7">
    <source>
        <dbReference type="Proteomes" id="UP001219518"/>
    </source>
</evidence>
<dbReference type="GO" id="GO:0005524">
    <property type="term" value="F:ATP binding"/>
    <property type="evidence" value="ECO:0007669"/>
    <property type="project" value="UniProtKB-KW"/>
</dbReference>
<dbReference type="InterPro" id="IPR051055">
    <property type="entry name" value="PIF1_helicase"/>
</dbReference>
<keyword evidence="1" id="KW-0233">DNA recombination</keyword>
<dbReference type="GO" id="GO:0006310">
    <property type="term" value="P:DNA recombination"/>
    <property type="evidence" value="ECO:0007669"/>
    <property type="project" value="UniProtKB-KW"/>
</dbReference>
<dbReference type="Proteomes" id="UP001219518">
    <property type="component" value="Unassembled WGS sequence"/>
</dbReference>
<keyword evidence="1" id="KW-0347">Helicase</keyword>
<dbReference type="Pfam" id="PF20209">
    <property type="entry name" value="DUF6570"/>
    <property type="match status" value="1"/>
</dbReference>
<keyword evidence="1" id="KW-0234">DNA repair</keyword>
<feature type="domain" description="DNA helicase Pif1-like DEAD-box helicase" evidence="3">
    <location>
        <begin position="1073"/>
        <end position="1273"/>
    </location>
</feature>
<comment type="caution">
    <text evidence="6">The sequence shown here is derived from an EMBL/GenBank/DDBJ whole genome shotgun (WGS) entry which is preliminary data.</text>
</comment>
<dbReference type="InterPro" id="IPR010285">
    <property type="entry name" value="DNA_helicase_pif1-like_DEAD"/>
</dbReference>
<keyword evidence="7" id="KW-1185">Reference proteome</keyword>
<dbReference type="PANTHER" id="PTHR47642">
    <property type="entry name" value="ATP-DEPENDENT DNA HELICASE"/>
    <property type="match status" value="1"/>
</dbReference>
<comment type="cofactor">
    <cofactor evidence="1">
        <name>Mg(2+)</name>
        <dbReference type="ChEBI" id="CHEBI:18420"/>
    </cofactor>
</comment>
<evidence type="ECO:0000259" key="4">
    <source>
        <dbReference type="Pfam" id="PF14214"/>
    </source>
</evidence>
<feature type="compositionally biased region" description="Polar residues" evidence="2">
    <location>
        <begin position="1"/>
        <end position="10"/>
    </location>
</feature>
<dbReference type="GO" id="GO:0000723">
    <property type="term" value="P:telomere maintenance"/>
    <property type="evidence" value="ECO:0007669"/>
    <property type="project" value="InterPro"/>
</dbReference>
<feature type="region of interest" description="Disordered" evidence="2">
    <location>
        <begin position="1"/>
        <end position="47"/>
    </location>
</feature>
<dbReference type="InterPro" id="IPR046700">
    <property type="entry name" value="DUF6570"/>
</dbReference>
<dbReference type="Gene3D" id="3.40.50.300">
    <property type="entry name" value="P-loop containing nucleotide triphosphate hydrolases"/>
    <property type="match status" value="1"/>
</dbReference>
<accession>A0AAE1HI29</accession>
<gene>
    <name evidence="6" type="ORF">KUF71_010943</name>
</gene>
<dbReference type="InterPro" id="IPR025476">
    <property type="entry name" value="Helitron_helicase-like"/>
</dbReference>
<dbReference type="PANTHER" id="PTHR47642:SF5">
    <property type="entry name" value="ATP-DEPENDENT DNA HELICASE"/>
    <property type="match status" value="1"/>
</dbReference>
<comment type="similarity">
    <text evidence="1">Belongs to the helicase family.</text>
</comment>
<dbReference type="SUPFAM" id="SSF52540">
    <property type="entry name" value="P-loop containing nucleoside triphosphate hydrolases"/>
    <property type="match status" value="2"/>
</dbReference>
<evidence type="ECO:0000259" key="3">
    <source>
        <dbReference type="Pfam" id="PF05970"/>
    </source>
</evidence>
<comment type="catalytic activity">
    <reaction evidence="1">
        <text>ATP + H2O = ADP + phosphate + H(+)</text>
        <dbReference type="Rhea" id="RHEA:13065"/>
        <dbReference type="ChEBI" id="CHEBI:15377"/>
        <dbReference type="ChEBI" id="CHEBI:15378"/>
        <dbReference type="ChEBI" id="CHEBI:30616"/>
        <dbReference type="ChEBI" id="CHEBI:43474"/>
        <dbReference type="ChEBI" id="CHEBI:456216"/>
        <dbReference type="EC" id="5.6.2.3"/>
    </reaction>
</comment>
<dbReference type="Pfam" id="PF05970">
    <property type="entry name" value="PIF1"/>
    <property type="match status" value="1"/>
</dbReference>
<feature type="region of interest" description="Disordered" evidence="2">
    <location>
        <begin position="74"/>
        <end position="138"/>
    </location>
</feature>
<reference evidence="6" key="2">
    <citation type="journal article" date="2023" name="BMC Genomics">
        <title>Pest status, molecular evolution, and epigenetic factors derived from the genome assembly of Frankliniella fusca, a thysanopteran phytovirus vector.</title>
        <authorList>
            <person name="Catto M.A."/>
            <person name="Labadie P.E."/>
            <person name="Jacobson A.L."/>
            <person name="Kennedy G.G."/>
            <person name="Srinivasan R."/>
            <person name="Hunt B.G."/>
        </authorList>
    </citation>
    <scope>NUCLEOTIDE SEQUENCE</scope>
    <source>
        <strain evidence="6">PL_HMW_Pooled</strain>
    </source>
</reference>
<evidence type="ECO:0000256" key="1">
    <source>
        <dbReference type="RuleBase" id="RU363044"/>
    </source>
</evidence>
<name>A0AAE1HI29_9NEOP</name>
<dbReference type="GO" id="GO:0016787">
    <property type="term" value="F:hydrolase activity"/>
    <property type="evidence" value="ECO:0007669"/>
    <property type="project" value="UniProtKB-KW"/>
</dbReference>
<feature type="domain" description="Helitron helicase-like" evidence="4">
    <location>
        <begin position="419"/>
        <end position="605"/>
    </location>
</feature>
<keyword evidence="1" id="KW-0378">Hydrolase</keyword>
<feature type="compositionally biased region" description="Basic residues" evidence="2">
    <location>
        <begin position="84"/>
        <end position="98"/>
    </location>
</feature>
<dbReference type="Pfam" id="PF14214">
    <property type="entry name" value="Helitron_like_N"/>
    <property type="match status" value="1"/>
</dbReference>
<reference evidence="6" key="1">
    <citation type="submission" date="2021-07" db="EMBL/GenBank/DDBJ databases">
        <authorList>
            <person name="Catto M.A."/>
            <person name="Jacobson A."/>
            <person name="Kennedy G."/>
            <person name="Labadie P."/>
            <person name="Hunt B.G."/>
            <person name="Srinivasan R."/>
        </authorList>
    </citation>
    <scope>NUCLEOTIDE SEQUENCE</scope>
    <source>
        <strain evidence="6">PL_HMW_Pooled</strain>
        <tissue evidence="6">Head</tissue>
    </source>
</reference>